<protein>
    <recommendedName>
        <fullName evidence="5">FAD dependent oxidoreductase domain-containing protein</fullName>
    </recommendedName>
</protein>
<evidence type="ECO:0000259" key="5">
    <source>
        <dbReference type="Pfam" id="PF01266"/>
    </source>
</evidence>
<evidence type="ECO:0000256" key="3">
    <source>
        <dbReference type="ARBA" id="ARBA00022827"/>
    </source>
</evidence>
<dbReference type="AlphaFoldDB" id="W4M4X4"/>
<dbReference type="HOGENOM" id="CLU_007884_2_1_7"/>
<evidence type="ECO:0000313" key="6">
    <source>
        <dbReference type="EMBL" id="ETX05250.1"/>
    </source>
</evidence>
<proteinExistence type="predicted"/>
<dbReference type="SUPFAM" id="SSF54373">
    <property type="entry name" value="FAD-linked reductases, C-terminal domain"/>
    <property type="match status" value="1"/>
</dbReference>
<dbReference type="Gene3D" id="3.30.9.10">
    <property type="entry name" value="D-Amino Acid Oxidase, subunit A, domain 2"/>
    <property type="match status" value="1"/>
</dbReference>
<organism evidence="6 7">
    <name type="scientific">Candidatus Entotheonella gemina</name>
    <dbReference type="NCBI Taxonomy" id="1429439"/>
    <lineage>
        <taxon>Bacteria</taxon>
        <taxon>Pseudomonadati</taxon>
        <taxon>Nitrospinota/Tectimicrobiota group</taxon>
        <taxon>Candidatus Tectimicrobiota</taxon>
        <taxon>Candidatus Entotheonellia</taxon>
        <taxon>Candidatus Entotheonellales</taxon>
        <taxon>Candidatus Entotheonellaceae</taxon>
        <taxon>Candidatus Entotheonella</taxon>
    </lineage>
</organism>
<evidence type="ECO:0000256" key="1">
    <source>
        <dbReference type="ARBA" id="ARBA00001974"/>
    </source>
</evidence>
<dbReference type="InterPro" id="IPR006076">
    <property type="entry name" value="FAD-dep_OxRdtase"/>
</dbReference>
<keyword evidence="3" id="KW-0274">FAD</keyword>
<keyword evidence="7" id="KW-1185">Reference proteome</keyword>
<evidence type="ECO:0000256" key="2">
    <source>
        <dbReference type="ARBA" id="ARBA00022630"/>
    </source>
</evidence>
<dbReference type="NCBIfam" id="NF008425">
    <property type="entry name" value="PRK11259.1"/>
    <property type="match status" value="1"/>
</dbReference>
<sequence length="392" mass="43140">MNSHYDLIIVGLGAMGSAALYQAAKRGVNVLGIDRYDPPHTLGSSHAETRITRMALGEGAQYMPLVARSNDLWRELEAATGEALLYLNGGLIITSPDSEAMFRGQAEDFAVVTQKIAEAHGIEHTMLSGAEVRKRYPQILARDSDHAYYEPTGGFVLSEKTVAVQLAEAQRLGAMVRTNEPVTGVTWSADRISVTTAAGMFAADRAIVTTGAWMSDFVPQKQRRHFPVYRQVVYWFEVEDPAVFTIDRWPFMMWIGDTTEAFYTSFAMIPDGVPGLKMVTEQHHTPCDPDTVVRDITKDEIAYFYDTLAADKLVGIKPNCVAAEACLYTVTEDEHFVIDRHPESDRVIVASPCSGHGFKHSAAIGEALVQMAIDGSSRLSMAPFSFSRLHAV</sequence>
<dbReference type="EMBL" id="AZHX01001003">
    <property type="protein sequence ID" value="ETX05250.1"/>
    <property type="molecule type" value="Genomic_DNA"/>
</dbReference>
<keyword evidence="4" id="KW-0560">Oxidoreductase</keyword>
<dbReference type="InterPro" id="IPR045170">
    <property type="entry name" value="MTOX"/>
</dbReference>
<dbReference type="Gene3D" id="3.50.50.60">
    <property type="entry name" value="FAD/NAD(P)-binding domain"/>
    <property type="match status" value="1"/>
</dbReference>
<evidence type="ECO:0000256" key="4">
    <source>
        <dbReference type="ARBA" id="ARBA00023002"/>
    </source>
</evidence>
<dbReference type="GO" id="GO:0050660">
    <property type="term" value="F:flavin adenine dinucleotide binding"/>
    <property type="evidence" value="ECO:0007669"/>
    <property type="project" value="InterPro"/>
</dbReference>
<keyword evidence="2" id="KW-0285">Flavoprotein</keyword>
<dbReference type="Proteomes" id="UP000019140">
    <property type="component" value="Unassembled WGS sequence"/>
</dbReference>
<accession>W4M4X4</accession>
<name>W4M4X4_9BACT</name>
<dbReference type="PANTHER" id="PTHR10961:SF7">
    <property type="entry name" value="FAD DEPENDENT OXIDOREDUCTASE DOMAIN-CONTAINING PROTEIN"/>
    <property type="match status" value="1"/>
</dbReference>
<comment type="cofactor">
    <cofactor evidence="1">
        <name>FAD</name>
        <dbReference type="ChEBI" id="CHEBI:57692"/>
    </cofactor>
</comment>
<comment type="caution">
    <text evidence="6">The sequence shown here is derived from an EMBL/GenBank/DDBJ whole genome shotgun (WGS) entry which is preliminary data.</text>
</comment>
<evidence type="ECO:0000313" key="7">
    <source>
        <dbReference type="Proteomes" id="UP000019140"/>
    </source>
</evidence>
<dbReference type="PATRIC" id="fig|1429439.4.peg.4090"/>
<dbReference type="SUPFAM" id="SSF51905">
    <property type="entry name" value="FAD/NAD(P)-binding domain"/>
    <property type="match status" value="1"/>
</dbReference>
<dbReference type="PANTHER" id="PTHR10961">
    <property type="entry name" value="PEROXISOMAL SARCOSINE OXIDASE"/>
    <property type="match status" value="1"/>
</dbReference>
<dbReference type="GO" id="GO:0008115">
    <property type="term" value="F:sarcosine oxidase activity"/>
    <property type="evidence" value="ECO:0007669"/>
    <property type="project" value="TreeGrafter"/>
</dbReference>
<feature type="domain" description="FAD dependent oxidoreductase" evidence="5">
    <location>
        <begin position="6"/>
        <end position="371"/>
    </location>
</feature>
<gene>
    <name evidence="6" type="ORF">ETSY2_24090</name>
</gene>
<reference evidence="6 7" key="1">
    <citation type="journal article" date="2014" name="Nature">
        <title>An environmental bacterial taxon with a large and distinct metabolic repertoire.</title>
        <authorList>
            <person name="Wilson M.C."/>
            <person name="Mori T."/>
            <person name="Ruckert C."/>
            <person name="Uria A.R."/>
            <person name="Helf M.J."/>
            <person name="Takada K."/>
            <person name="Gernert C."/>
            <person name="Steffens U.A."/>
            <person name="Heycke N."/>
            <person name="Schmitt S."/>
            <person name="Rinke C."/>
            <person name="Helfrich E.J."/>
            <person name="Brachmann A.O."/>
            <person name="Gurgui C."/>
            <person name="Wakimoto T."/>
            <person name="Kracht M."/>
            <person name="Crusemann M."/>
            <person name="Hentschel U."/>
            <person name="Abe I."/>
            <person name="Matsunaga S."/>
            <person name="Kalinowski J."/>
            <person name="Takeyama H."/>
            <person name="Piel J."/>
        </authorList>
    </citation>
    <scope>NUCLEOTIDE SEQUENCE [LARGE SCALE GENOMIC DNA]</scope>
    <source>
        <strain evidence="7">TSY2</strain>
    </source>
</reference>
<dbReference type="InterPro" id="IPR036188">
    <property type="entry name" value="FAD/NAD-bd_sf"/>
</dbReference>
<dbReference type="Pfam" id="PF01266">
    <property type="entry name" value="DAO"/>
    <property type="match status" value="1"/>
</dbReference>